<evidence type="ECO:0000256" key="4">
    <source>
        <dbReference type="ARBA" id="ARBA00022824"/>
    </source>
</evidence>
<dbReference type="GO" id="GO:0005524">
    <property type="term" value="F:ATP binding"/>
    <property type="evidence" value="ECO:0007669"/>
    <property type="project" value="UniProtKB-KW"/>
</dbReference>
<dbReference type="InterPro" id="IPR013126">
    <property type="entry name" value="Hsp_70_fam"/>
</dbReference>
<proteinExistence type="predicted"/>
<feature type="region of interest" description="Disordered" evidence="7">
    <location>
        <begin position="656"/>
        <end position="696"/>
    </location>
</feature>
<dbReference type="GO" id="GO:0140662">
    <property type="term" value="F:ATP-dependent protein folding chaperone"/>
    <property type="evidence" value="ECO:0007669"/>
    <property type="project" value="InterPro"/>
</dbReference>
<feature type="signal peptide" evidence="8">
    <location>
        <begin position="1"/>
        <end position="21"/>
    </location>
</feature>
<dbReference type="Pfam" id="PF00012">
    <property type="entry name" value="HSP70"/>
    <property type="match status" value="1"/>
</dbReference>
<evidence type="ECO:0000256" key="1">
    <source>
        <dbReference type="ARBA" id="ARBA00004319"/>
    </source>
</evidence>
<feature type="compositionally biased region" description="Basic and acidic residues" evidence="7">
    <location>
        <begin position="676"/>
        <end position="696"/>
    </location>
</feature>
<dbReference type="EMBL" id="FMSP01000017">
    <property type="protein sequence ID" value="SCV73166.1"/>
    <property type="molecule type" value="Genomic_DNA"/>
</dbReference>
<feature type="region of interest" description="Disordered" evidence="7">
    <location>
        <begin position="866"/>
        <end position="919"/>
    </location>
</feature>
<evidence type="ECO:0000256" key="2">
    <source>
        <dbReference type="ARBA" id="ARBA00022729"/>
    </source>
</evidence>
<reference evidence="10" key="1">
    <citation type="submission" date="2016-09" db="EMBL/GenBank/DDBJ databases">
        <authorList>
            <person name="Jeantristanb JTB J.-T."/>
            <person name="Ricardo R."/>
        </authorList>
    </citation>
    <scope>NUCLEOTIDE SEQUENCE [LARGE SCALE GENOMIC DNA]</scope>
</reference>
<dbReference type="Gene3D" id="3.30.30.30">
    <property type="match status" value="1"/>
</dbReference>
<feature type="region of interest" description="Disordered" evidence="7">
    <location>
        <begin position="601"/>
        <end position="638"/>
    </location>
</feature>
<dbReference type="PRINTS" id="PR00301">
    <property type="entry name" value="HEATSHOCK70"/>
</dbReference>
<keyword evidence="3" id="KW-0547">Nucleotide-binding</keyword>
<feature type="compositionally biased region" description="Basic and acidic residues" evidence="7">
    <location>
        <begin position="883"/>
        <end position="904"/>
    </location>
</feature>
<comment type="subcellular location">
    <subcellularLocation>
        <location evidence="1">Endoplasmic reticulum lumen</location>
    </subcellularLocation>
</comment>
<name>A0A238FPZ6_9BASI</name>
<feature type="compositionally biased region" description="Polar residues" evidence="7">
    <location>
        <begin position="660"/>
        <end position="669"/>
    </location>
</feature>
<keyword evidence="5" id="KW-0067">ATP-binding</keyword>
<dbReference type="PANTHER" id="PTHR45639">
    <property type="entry name" value="HSC70CB, ISOFORM G-RELATED"/>
    <property type="match status" value="1"/>
</dbReference>
<evidence type="ECO:0000256" key="5">
    <source>
        <dbReference type="ARBA" id="ARBA00022840"/>
    </source>
</evidence>
<feature type="compositionally biased region" description="Basic residues" evidence="7">
    <location>
        <begin position="870"/>
        <end position="882"/>
    </location>
</feature>
<dbReference type="InterPro" id="IPR029048">
    <property type="entry name" value="HSP70_C_sf"/>
</dbReference>
<dbReference type="FunFam" id="3.90.640.10:FF:000004">
    <property type="entry name" value="Heat shock 70 kDa protein 4"/>
    <property type="match status" value="1"/>
</dbReference>
<evidence type="ECO:0000256" key="8">
    <source>
        <dbReference type="SAM" id="SignalP"/>
    </source>
</evidence>
<dbReference type="GO" id="GO:0034663">
    <property type="term" value="C:endoplasmic reticulum chaperone complex"/>
    <property type="evidence" value="ECO:0007669"/>
    <property type="project" value="TreeGrafter"/>
</dbReference>
<dbReference type="SUPFAM" id="SSF100934">
    <property type="entry name" value="Heat shock protein 70kD (HSP70), C-terminal subdomain"/>
    <property type="match status" value="1"/>
</dbReference>
<dbReference type="PANTHER" id="PTHR45639:SF3">
    <property type="entry name" value="HYPOXIA UP-REGULATED PROTEIN 1"/>
    <property type="match status" value="1"/>
</dbReference>
<dbReference type="PROSITE" id="PS01036">
    <property type="entry name" value="HSP70_3"/>
    <property type="match status" value="1"/>
</dbReference>
<protein>
    <submittedName>
        <fullName evidence="9">BQ2448_7091 protein</fullName>
    </submittedName>
</protein>
<dbReference type="CDD" id="cd10230">
    <property type="entry name" value="ASKHA_NBD_HSP70_HYOU1"/>
    <property type="match status" value="1"/>
</dbReference>
<dbReference type="STRING" id="269621.A0A238FPZ6"/>
<dbReference type="InterPro" id="IPR043129">
    <property type="entry name" value="ATPase_NBD"/>
</dbReference>
<keyword evidence="2 8" id="KW-0732">Signal</keyword>
<keyword evidence="6" id="KW-0143">Chaperone</keyword>
<dbReference type="Gene3D" id="2.60.34.10">
    <property type="entry name" value="Substrate Binding Domain Of DNAk, Chain A, domain 1"/>
    <property type="match status" value="1"/>
</dbReference>
<keyword evidence="10" id="KW-1185">Reference proteome</keyword>
<dbReference type="InterPro" id="IPR018181">
    <property type="entry name" value="Heat_shock_70_CS"/>
</dbReference>
<accession>A0A238FPZ6</accession>
<evidence type="ECO:0000313" key="9">
    <source>
        <dbReference type="EMBL" id="SCV73166.1"/>
    </source>
</evidence>
<sequence length="919" mass="101161">MRLSLHTLLPLLSVCTTLCSATSLLAIDLGTDALKASLVKPGVPFDVLLTKEGRRKTPTVMTIRKGDRSFGGEAVNLATRFPQDTFSAIKLVLGHPSSHPQSQLHSALYDLPISTTARGSPSLSSSSGSFAIEELLAMQFTNTRELAEEVAGEFVKDVVVTVPVWWTQSERQAVIDALELAGLRSVGLINDGTAGQSQSHLSLSMEKSLTPRLVSSLLAAVNYAMTRSFPSESSYHLLYDLGAGSLRTTLVSLKSSLLPDPYSLSFKPELKNVTSLTVHGVGSDVDVGGYVFDKIVRDLMVEQFDKDAAGNGKAKLDKRAMAKLLKEASKVKHVLSANTESTARIEGLIDDIDFRTLITRDQFEQRSAELLPRFTQPIQDALLSANITIEQIESVILIGGSSRVPMVQAAVAAFVGEDKIAKNVNADEASVLGAALYGAGQTKGFRTKDIRVQDLTPFGIDVAYPVDTKSTNEEARIITTHLFPAWSKTGVKKTMTIKKTQDFALTFTYQAPQDGSLKEWVPKQLFETSFKGISKKTVDMTEEALKNVTVQVTIELDGSSMVRIESATLKLGEEVESEKNADKEGINEKIKGLLSKFGSKKDKKAEDAGSKDESEKKESGEGSDETKEEGTEKDPLEGFDAEKLDELLKMSMPPKANLTVRLTPTTTSLERVPMSADEKKDARTRMREMKAAETRKLQREEARNVLEAFLYTARELVTSPEFKGASQPHERKILDEKVASTNEWLWDEGDSAPTKELKTKKAELDKLVKLVSNRITEAKCRPASIESLKGTLASVAPFVDAAKKNDSKAEVPKYTKEEMEGVSKLAKDAEEWLSGLKKKQDGLEAWDDAVLKCTDMDRKVREIETELTRLRRKKQPRKPRVVKKPEETKEEKKEDTANEKKEPEGSTGGESLEHKKDEL</sequence>
<dbReference type="OrthoDB" id="10262720at2759"/>
<dbReference type="Gene3D" id="1.20.1270.10">
    <property type="match status" value="1"/>
</dbReference>
<feature type="chain" id="PRO_5012127469" evidence="8">
    <location>
        <begin position="22"/>
        <end position="919"/>
    </location>
</feature>
<evidence type="ECO:0000256" key="6">
    <source>
        <dbReference type="ARBA" id="ARBA00023186"/>
    </source>
</evidence>
<evidence type="ECO:0000313" key="10">
    <source>
        <dbReference type="Proteomes" id="UP000198372"/>
    </source>
</evidence>
<dbReference type="SUPFAM" id="SSF53067">
    <property type="entry name" value="Actin-like ATPase domain"/>
    <property type="match status" value="2"/>
</dbReference>
<dbReference type="Gene3D" id="3.90.640.10">
    <property type="entry name" value="Actin, Chain A, domain 4"/>
    <property type="match status" value="1"/>
</dbReference>
<evidence type="ECO:0000256" key="3">
    <source>
        <dbReference type="ARBA" id="ARBA00022741"/>
    </source>
</evidence>
<dbReference type="Gene3D" id="3.30.420.40">
    <property type="match status" value="2"/>
</dbReference>
<dbReference type="Proteomes" id="UP000198372">
    <property type="component" value="Unassembled WGS sequence"/>
</dbReference>
<dbReference type="AlphaFoldDB" id="A0A238FPZ6"/>
<organism evidence="9 10">
    <name type="scientific">Microbotryum intermedium</name>
    <dbReference type="NCBI Taxonomy" id="269621"/>
    <lineage>
        <taxon>Eukaryota</taxon>
        <taxon>Fungi</taxon>
        <taxon>Dikarya</taxon>
        <taxon>Basidiomycota</taxon>
        <taxon>Pucciniomycotina</taxon>
        <taxon>Microbotryomycetes</taxon>
        <taxon>Microbotryales</taxon>
        <taxon>Microbotryaceae</taxon>
        <taxon>Microbotryum</taxon>
    </lineage>
</organism>
<keyword evidence="4" id="KW-0256">Endoplasmic reticulum</keyword>
<dbReference type="GO" id="GO:0030968">
    <property type="term" value="P:endoplasmic reticulum unfolded protein response"/>
    <property type="evidence" value="ECO:0007669"/>
    <property type="project" value="TreeGrafter"/>
</dbReference>
<evidence type="ECO:0000256" key="7">
    <source>
        <dbReference type="SAM" id="MobiDB-lite"/>
    </source>
</evidence>
<dbReference type="InterPro" id="IPR029047">
    <property type="entry name" value="HSP70_peptide-bd_sf"/>
</dbReference>
<dbReference type="GO" id="GO:0005788">
    <property type="term" value="C:endoplasmic reticulum lumen"/>
    <property type="evidence" value="ECO:0007669"/>
    <property type="project" value="UniProtKB-SubCell"/>
</dbReference>
<gene>
    <name evidence="9" type="ORF">BQ2448_7091</name>
</gene>